<dbReference type="SUPFAM" id="SSF53822">
    <property type="entry name" value="Periplasmic binding protein-like I"/>
    <property type="match status" value="1"/>
</dbReference>
<dbReference type="Gene3D" id="3.40.50.2300">
    <property type="match status" value="2"/>
</dbReference>
<feature type="domain" description="Leucine-binding protein" evidence="6">
    <location>
        <begin position="54"/>
        <end position="396"/>
    </location>
</feature>
<protein>
    <submittedName>
        <fullName evidence="7">ABC transporter substrate-binding protein</fullName>
    </submittedName>
</protein>
<evidence type="ECO:0000256" key="1">
    <source>
        <dbReference type="ARBA" id="ARBA00010062"/>
    </source>
</evidence>
<accession>A0ABT4BV04</accession>
<dbReference type="InterPro" id="IPR000709">
    <property type="entry name" value="Leu_Ile_Val-bd"/>
</dbReference>
<evidence type="ECO:0000256" key="4">
    <source>
        <dbReference type="ARBA" id="ARBA00022970"/>
    </source>
</evidence>
<evidence type="ECO:0000256" key="5">
    <source>
        <dbReference type="SAM" id="SignalP"/>
    </source>
</evidence>
<keyword evidence="3 5" id="KW-0732">Signal</keyword>
<sequence>MFKKVLSAVLALSLMAGVTGCSGGAANSTASTAAPASASAASAGSNGAAPSGDPIKIGYVSALSGDTALWGQAGLNGMKLAVEDLNAKGGLLGRPVQVVGFDGQGQPLDSVNALNKLIDQEKVVAVVGTNFSSCNIAMAPVADTKKIPLIATAASSPQVTVDQSGKLHLYSFRIGFTDPFQGKVVASYVINKLKFKKAAVITDIGDNYSTGVTGYITKEFTDEGGTIVAKEEARSGDNDFRAQLSKIKSANPDVLFIPWVYKDVALITKQAKDLGITCQFIGTDGWDSQDLPKLAGAAIDGGYFCSRPGFNSPEAKAFAERYKKAYNITPEAECLFGYDGVMWLAQVIKEQNSAESDKIRDGLEKTTDFKGFLGSMSVDPATHNPTRDAAIFQVKNNTVNFVEMYSVK</sequence>
<dbReference type="InterPro" id="IPR051010">
    <property type="entry name" value="BCAA_transport"/>
</dbReference>
<evidence type="ECO:0000259" key="6">
    <source>
        <dbReference type="Pfam" id="PF13458"/>
    </source>
</evidence>
<comment type="caution">
    <text evidence="7">The sequence shown here is derived from an EMBL/GenBank/DDBJ whole genome shotgun (WGS) entry which is preliminary data.</text>
</comment>
<dbReference type="PROSITE" id="PS51257">
    <property type="entry name" value="PROKAR_LIPOPROTEIN"/>
    <property type="match status" value="1"/>
</dbReference>
<feature type="chain" id="PRO_5046468445" evidence="5">
    <location>
        <begin position="22"/>
        <end position="408"/>
    </location>
</feature>
<keyword evidence="2" id="KW-0813">Transport</keyword>
<organism evidence="7 8">
    <name type="scientific">Caproiciproducens galactitolivorans</name>
    <dbReference type="NCBI Taxonomy" id="642589"/>
    <lineage>
        <taxon>Bacteria</taxon>
        <taxon>Bacillati</taxon>
        <taxon>Bacillota</taxon>
        <taxon>Clostridia</taxon>
        <taxon>Eubacteriales</taxon>
        <taxon>Acutalibacteraceae</taxon>
        <taxon>Caproiciproducens</taxon>
    </lineage>
</organism>
<keyword evidence="4" id="KW-0029">Amino-acid transport</keyword>
<dbReference type="Pfam" id="PF13458">
    <property type="entry name" value="Peripla_BP_6"/>
    <property type="match status" value="1"/>
</dbReference>
<evidence type="ECO:0000313" key="8">
    <source>
        <dbReference type="Proteomes" id="UP001082703"/>
    </source>
</evidence>
<proteinExistence type="inferred from homology"/>
<evidence type="ECO:0000256" key="2">
    <source>
        <dbReference type="ARBA" id="ARBA00022448"/>
    </source>
</evidence>
<feature type="signal peptide" evidence="5">
    <location>
        <begin position="1"/>
        <end position="21"/>
    </location>
</feature>
<reference evidence="7 8" key="1">
    <citation type="submission" date="2022-11" db="EMBL/GenBank/DDBJ databases">
        <authorList>
            <person name="Caiyu Z."/>
        </authorList>
    </citation>
    <scope>NUCLEOTIDE SEQUENCE [LARGE SCALE GENOMIC DNA]</scope>
    <source>
        <strain evidence="7 8">YR-4</strain>
    </source>
</reference>
<dbReference type="PANTHER" id="PTHR30483">
    <property type="entry name" value="LEUCINE-SPECIFIC-BINDING PROTEIN"/>
    <property type="match status" value="1"/>
</dbReference>
<evidence type="ECO:0000313" key="7">
    <source>
        <dbReference type="EMBL" id="MCY1714717.1"/>
    </source>
</evidence>
<dbReference type="Proteomes" id="UP001082703">
    <property type="component" value="Unassembled WGS sequence"/>
</dbReference>
<dbReference type="PANTHER" id="PTHR30483:SF6">
    <property type="entry name" value="PERIPLASMIC BINDING PROTEIN OF ABC TRANSPORTER FOR NATURAL AMINO ACIDS"/>
    <property type="match status" value="1"/>
</dbReference>
<dbReference type="RefSeq" id="WP_268058770.1">
    <property type="nucleotide sequence ID" value="NZ_JAPOHA010000010.1"/>
</dbReference>
<gene>
    <name evidence="7" type="ORF">OUY18_10680</name>
</gene>
<comment type="similarity">
    <text evidence="1">Belongs to the leucine-binding protein family.</text>
</comment>
<dbReference type="EMBL" id="JAPOHA010000010">
    <property type="protein sequence ID" value="MCY1714717.1"/>
    <property type="molecule type" value="Genomic_DNA"/>
</dbReference>
<dbReference type="InterPro" id="IPR028081">
    <property type="entry name" value="Leu-bd"/>
</dbReference>
<dbReference type="CDD" id="cd06347">
    <property type="entry name" value="PBP1_ABC_LivK_ligand_binding-like"/>
    <property type="match status" value="1"/>
</dbReference>
<keyword evidence="8" id="KW-1185">Reference proteome</keyword>
<name>A0ABT4BV04_9FIRM</name>
<dbReference type="InterPro" id="IPR028082">
    <property type="entry name" value="Peripla_BP_I"/>
</dbReference>
<evidence type="ECO:0000256" key="3">
    <source>
        <dbReference type="ARBA" id="ARBA00022729"/>
    </source>
</evidence>
<dbReference type="PRINTS" id="PR00337">
    <property type="entry name" value="LEUILEVALBP"/>
</dbReference>